<organism evidence="1">
    <name type="scientific">Acidicaldus sp</name>
    <dbReference type="NCBI Taxonomy" id="1872105"/>
    <lineage>
        <taxon>Bacteria</taxon>
        <taxon>Pseudomonadati</taxon>
        <taxon>Pseudomonadota</taxon>
        <taxon>Alphaproteobacteria</taxon>
        <taxon>Acetobacterales</taxon>
        <taxon>Acetobacteraceae</taxon>
        <taxon>Acidicaldus</taxon>
    </lineage>
</organism>
<name>A0A8J4HA35_9PROT</name>
<dbReference type="AlphaFoldDB" id="A0A8J4HA35"/>
<protein>
    <submittedName>
        <fullName evidence="1">Helix-turn-helix domain-containing protein</fullName>
    </submittedName>
</protein>
<gene>
    <name evidence="1" type="ORF">ENY07_00955</name>
</gene>
<proteinExistence type="predicted"/>
<comment type="caution">
    <text evidence="1">The sequence shown here is derived from an EMBL/GenBank/DDBJ whole genome shotgun (WGS) entry which is preliminary data.</text>
</comment>
<accession>A0A8J4HA35</accession>
<sequence length="107" mass="11650">MPVGMAQRDFCGLGRATQTALRARAVYLVIETGAPQGEAVGVGRQVVNRWMQRYVADGDAGLLDGRRLSSRKGKGALTAAEARRVQGWIRDKCPEQLKLRFLAVSHG</sequence>
<dbReference type="EMBL" id="DTQM01000019">
    <property type="protein sequence ID" value="HGC41785.1"/>
    <property type="molecule type" value="Genomic_DNA"/>
</dbReference>
<evidence type="ECO:0000313" key="1">
    <source>
        <dbReference type="EMBL" id="HGC41785.1"/>
    </source>
</evidence>
<dbReference type="SUPFAM" id="SSF46689">
    <property type="entry name" value="Homeodomain-like"/>
    <property type="match status" value="1"/>
</dbReference>
<reference evidence="1" key="1">
    <citation type="journal article" date="2020" name="mSystems">
        <title>Genome- and Community-Level Interaction Insights into Carbon Utilization and Element Cycling Functions of Hydrothermarchaeota in Hydrothermal Sediment.</title>
        <authorList>
            <person name="Zhou Z."/>
            <person name="Liu Y."/>
            <person name="Xu W."/>
            <person name="Pan J."/>
            <person name="Luo Z.H."/>
            <person name="Li M."/>
        </authorList>
    </citation>
    <scope>NUCLEOTIDE SEQUENCE</scope>
    <source>
        <strain evidence="1">SpSt-997</strain>
    </source>
</reference>
<dbReference type="InterPro" id="IPR009057">
    <property type="entry name" value="Homeodomain-like_sf"/>
</dbReference>